<dbReference type="Pfam" id="PF00176">
    <property type="entry name" value="SNF2-rel_dom"/>
    <property type="match status" value="1"/>
</dbReference>
<evidence type="ECO:0000259" key="2">
    <source>
        <dbReference type="Pfam" id="PF21325"/>
    </source>
</evidence>
<gene>
    <name evidence="3" type="ORF">ILEXP_LOCUS7196</name>
</gene>
<dbReference type="AlphaFoldDB" id="A0ABC8R4Z3"/>
<dbReference type="Proteomes" id="UP001642360">
    <property type="component" value="Unassembled WGS sequence"/>
</dbReference>
<accession>A0ABC8R4Z3</accession>
<evidence type="ECO:0000259" key="1">
    <source>
        <dbReference type="Pfam" id="PF00176"/>
    </source>
</evidence>
<dbReference type="SUPFAM" id="SSF52540">
    <property type="entry name" value="P-loop containing nucleoside triphosphate hydrolases"/>
    <property type="match status" value="1"/>
</dbReference>
<dbReference type="InterPro" id="IPR027417">
    <property type="entry name" value="P-loop_NTPase"/>
</dbReference>
<dbReference type="PRINTS" id="PR00301">
    <property type="entry name" value="HEATSHOCK70"/>
</dbReference>
<protein>
    <recommendedName>
        <fullName evidence="5">Helicase ATP-binding domain-containing protein</fullName>
    </recommendedName>
</protein>
<proteinExistence type="predicted"/>
<evidence type="ECO:0000313" key="3">
    <source>
        <dbReference type="EMBL" id="CAK9139795.1"/>
    </source>
</evidence>
<dbReference type="PANTHER" id="PTHR45865:SF1">
    <property type="entry name" value="E3 UBIQUITIN-PROTEIN LIGASE SHPRH"/>
    <property type="match status" value="1"/>
</dbReference>
<dbReference type="PANTHER" id="PTHR45865">
    <property type="entry name" value="E3 UBIQUITIN-PROTEIN LIGASE SHPRH FAMILY MEMBER"/>
    <property type="match status" value="1"/>
</dbReference>
<dbReference type="EMBL" id="CAUOFW020000989">
    <property type="protein sequence ID" value="CAK9139795.1"/>
    <property type="molecule type" value="Genomic_DNA"/>
</dbReference>
<feature type="domain" description="E3 ubiquitin-protein ligase SHPRH first helical" evidence="2">
    <location>
        <begin position="360"/>
        <end position="439"/>
    </location>
</feature>
<evidence type="ECO:0008006" key="5">
    <source>
        <dbReference type="Google" id="ProtNLM"/>
    </source>
</evidence>
<keyword evidence="4" id="KW-1185">Reference proteome</keyword>
<organism evidence="3 4">
    <name type="scientific">Ilex paraguariensis</name>
    <name type="common">yerba mate</name>
    <dbReference type="NCBI Taxonomy" id="185542"/>
    <lineage>
        <taxon>Eukaryota</taxon>
        <taxon>Viridiplantae</taxon>
        <taxon>Streptophyta</taxon>
        <taxon>Embryophyta</taxon>
        <taxon>Tracheophyta</taxon>
        <taxon>Spermatophyta</taxon>
        <taxon>Magnoliopsida</taxon>
        <taxon>eudicotyledons</taxon>
        <taxon>Gunneridae</taxon>
        <taxon>Pentapetalae</taxon>
        <taxon>asterids</taxon>
        <taxon>campanulids</taxon>
        <taxon>Aquifoliales</taxon>
        <taxon>Aquifoliaceae</taxon>
        <taxon>Ilex</taxon>
    </lineage>
</organism>
<feature type="domain" description="SNF2 N-terminal" evidence="1">
    <location>
        <begin position="89"/>
        <end position="344"/>
    </location>
</feature>
<dbReference type="Gene3D" id="3.40.50.10810">
    <property type="entry name" value="Tandem AAA-ATPase domain"/>
    <property type="match status" value="1"/>
</dbReference>
<dbReference type="InterPro" id="IPR052583">
    <property type="entry name" value="ATP-helicase/E3_Ub-Ligase"/>
</dbReference>
<name>A0ABC8R4Z3_9AQUA</name>
<reference evidence="3 4" key="1">
    <citation type="submission" date="2024-02" db="EMBL/GenBank/DDBJ databases">
        <authorList>
            <person name="Vignale AGUSTIN F."/>
            <person name="Sosa J E."/>
            <person name="Modenutti C."/>
        </authorList>
    </citation>
    <scope>NUCLEOTIDE SEQUENCE [LARGE SCALE GENOMIC DNA]</scope>
</reference>
<sequence>MQTGVDFTPTRDPPTPTCRSSEVHKFWQLLQDFFNGKEICKRITPDQAIARGDAVQVAILCGEHEIVQDLLVLEVTPLSLGLELLGVCHTNPGSLKTFVYEGVRDTSLPNSSVTDISELLRADIVLTTYDVLKEELPHDSDRHEGDRRFMRFQKRYPVIPTPLTRIIWWRICLDEAQMVESNPAAATEMALRLHGKHRWCITGTPIQRKLEDLYGLLRFLKASPFDVIRWWTEVIRDPYERGDAGAKLFTHNFFKQLMWLSSKLHVTEELELPPQEECISRLSLSPVEEHFYQRQHETCLDYAREVIEGSKLSDVPSDPFITHVEAEKLFNSLLKLRQACCHPQVGSSGLRSLQQSPMTMEEILSVLVDKTKVEGEEDLRKLVVSLNGLAGIAIIKQDFPQAVALDKEALALTEEHSEDFRLDPLLNIHIHHNLADIIPYNSLSLRGNPLKLLLIKCQR</sequence>
<dbReference type="InterPro" id="IPR038718">
    <property type="entry name" value="SNF2-like_sf"/>
</dbReference>
<comment type="caution">
    <text evidence="3">The sequence shown here is derived from an EMBL/GenBank/DDBJ whole genome shotgun (WGS) entry which is preliminary data.</text>
</comment>
<dbReference type="GO" id="GO:0005524">
    <property type="term" value="F:ATP binding"/>
    <property type="evidence" value="ECO:0007669"/>
    <property type="project" value="UniProtKB-KW"/>
</dbReference>
<evidence type="ECO:0000313" key="4">
    <source>
        <dbReference type="Proteomes" id="UP001642360"/>
    </source>
</evidence>
<dbReference type="Pfam" id="PF21325">
    <property type="entry name" value="SHPRH_helical-1st"/>
    <property type="match status" value="1"/>
</dbReference>
<dbReference type="InterPro" id="IPR048686">
    <property type="entry name" value="SHPRH_helical_1st"/>
</dbReference>
<dbReference type="InterPro" id="IPR000330">
    <property type="entry name" value="SNF2_N"/>
</dbReference>